<keyword evidence="9" id="KW-1185">Reference proteome</keyword>
<keyword evidence="1 5" id="KW-0808">Transferase</keyword>
<proteinExistence type="inferred from homology"/>
<feature type="binding site" evidence="4">
    <location>
        <position position="133"/>
    </location>
    <ligand>
        <name>3'-phosphoadenylyl sulfate</name>
        <dbReference type="ChEBI" id="CHEBI:58339"/>
    </ligand>
</feature>
<dbReference type="InterPro" id="IPR037359">
    <property type="entry name" value="NST/OST"/>
</dbReference>
<feature type="region of interest" description="Disordered" evidence="6">
    <location>
        <begin position="297"/>
        <end position="317"/>
    </location>
</feature>
<evidence type="ECO:0000256" key="3">
    <source>
        <dbReference type="PIRSR" id="PIRSR637359-1"/>
    </source>
</evidence>
<evidence type="ECO:0000259" key="7">
    <source>
        <dbReference type="Pfam" id="PF00685"/>
    </source>
</evidence>
<name>A0AAW1S5V5_9CHLO</name>
<dbReference type="GO" id="GO:0008146">
    <property type="term" value="F:sulfotransferase activity"/>
    <property type="evidence" value="ECO:0007669"/>
    <property type="project" value="InterPro"/>
</dbReference>
<dbReference type="Proteomes" id="UP001438707">
    <property type="component" value="Unassembled WGS sequence"/>
</dbReference>
<dbReference type="PANTHER" id="PTHR10605:SF56">
    <property type="entry name" value="BIFUNCTIONAL HEPARAN SULFATE N-DEACETYLASE_N-SULFOTRANSFERASE"/>
    <property type="match status" value="1"/>
</dbReference>
<evidence type="ECO:0000256" key="4">
    <source>
        <dbReference type="PIRSR" id="PIRSR637359-2"/>
    </source>
</evidence>
<organism evidence="8 9">
    <name type="scientific">Apatococcus lobatus</name>
    <dbReference type="NCBI Taxonomy" id="904363"/>
    <lineage>
        <taxon>Eukaryota</taxon>
        <taxon>Viridiplantae</taxon>
        <taxon>Chlorophyta</taxon>
        <taxon>core chlorophytes</taxon>
        <taxon>Trebouxiophyceae</taxon>
        <taxon>Chlorellales</taxon>
        <taxon>Chlorellaceae</taxon>
        <taxon>Apatococcus</taxon>
    </lineage>
</organism>
<reference evidence="8 9" key="1">
    <citation type="journal article" date="2024" name="Nat. Commun.">
        <title>Phylogenomics reveals the evolutionary origins of lichenization in chlorophyte algae.</title>
        <authorList>
            <person name="Puginier C."/>
            <person name="Libourel C."/>
            <person name="Otte J."/>
            <person name="Skaloud P."/>
            <person name="Haon M."/>
            <person name="Grisel S."/>
            <person name="Petersen M."/>
            <person name="Berrin J.G."/>
            <person name="Delaux P.M."/>
            <person name="Dal Grande F."/>
            <person name="Keller J."/>
        </authorList>
    </citation>
    <scope>NUCLEOTIDE SEQUENCE [LARGE SCALE GENOMIC DNA]</scope>
    <source>
        <strain evidence="8 9">SAG 2145</strain>
    </source>
</reference>
<feature type="binding site" evidence="4">
    <location>
        <position position="125"/>
    </location>
    <ligand>
        <name>3'-phosphoadenylyl sulfate</name>
        <dbReference type="ChEBI" id="CHEBI:58339"/>
    </ligand>
</feature>
<evidence type="ECO:0000256" key="6">
    <source>
        <dbReference type="SAM" id="MobiDB-lite"/>
    </source>
</evidence>
<comment type="caution">
    <text evidence="8">The sequence shown here is derived from an EMBL/GenBank/DDBJ whole genome shotgun (WGS) entry which is preliminary data.</text>
</comment>
<dbReference type="SUPFAM" id="SSF52540">
    <property type="entry name" value="P-loop containing nucleoside triphosphate hydrolases"/>
    <property type="match status" value="1"/>
</dbReference>
<evidence type="ECO:0000256" key="5">
    <source>
        <dbReference type="RuleBase" id="RU361155"/>
    </source>
</evidence>
<feature type="active site" description="For sulfotransferase activity" evidence="3">
    <location>
        <position position="20"/>
    </location>
</feature>
<keyword evidence="2" id="KW-0325">Glycoprotein</keyword>
<dbReference type="EMBL" id="JALJOS010000003">
    <property type="protein sequence ID" value="KAK9841332.1"/>
    <property type="molecule type" value="Genomic_DNA"/>
</dbReference>
<sequence length="317" mass="35710">MITLPLRQTLPAFYIAGFPKCGTTSLASQLRRHPAVSGLAGLPYHEVLNKESHFLNGVLGPCHAASRLLYQSFFPTVFTKFWAENIIGVKRWMAFDACPLTACLPFAANRLSKLTPKAKIVFMLREPARAIFSGEIMLRNMGMPLQWTLSEESQALGSMFEEQQDETQLWQDMAALGPTDPLPAHMPHLLYTRLGSLMRFCDYPERLAPFLEHFPAENLMFIDFKEFVEEPEAVIRNVLDFLGLEQHLFRYEQLPPGMKTDYGAKKMHPSAAEALRSHYLQSNGKLEEIAGRSFSWSSADPKQSAVSSQPSIAQVTQ</sequence>
<dbReference type="EC" id="2.8.2.-" evidence="5"/>
<dbReference type="Gene3D" id="3.40.50.300">
    <property type="entry name" value="P-loop containing nucleotide triphosphate hydrolases"/>
    <property type="match status" value="1"/>
</dbReference>
<dbReference type="PANTHER" id="PTHR10605">
    <property type="entry name" value="HEPARAN SULFATE SULFOTRANSFERASE"/>
    <property type="match status" value="1"/>
</dbReference>
<dbReference type="Pfam" id="PF00685">
    <property type="entry name" value="Sulfotransfer_1"/>
    <property type="match status" value="1"/>
</dbReference>
<evidence type="ECO:0000313" key="9">
    <source>
        <dbReference type="Proteomes" id="UP001438707"/>
    </source>
</evidence>
<comment type="similarity">
    <text evidence="5">Belongs to the sulfotransferase 1 family.</text>
</comment>
<feature type="domain" description="Sulfotransferase" evidence="7">
    <location>
        <begin position="13"/>
        <end position="245"/>
    </location>
</feature>
<evidence type="ECO:0000256" key="2">
    <source>
        <dbReference type="ARBA" id="ARBA00023180"/>
    </source>
</evidence>
<gene>
    <name evidence="8" type="ORF">WJX74_004029</name>
</gene>
<evidence type="ECO:0000313" key="8">
    <source>
        <dbReference type="EMBL" id="KAK9841332.1"/>
    </source>
</evidence>
<evidence type="ECO:0000256" key="1">
    <source>
        <dbReference type="ARBA" id="ARBA00022679"/>
    </source>
</evidence>
<dbReference type="InterPro" id="IPR027417">
    <property type="entry name" value="P-loop_NTPase"/>
</dbReference>
<accession>A0AAW1S5V5</accession>
<protein>
    <recommendedName>
        <fullName evidence="5">Sulfotransferase</fullName>
        <ecNumber evidence="5">2.8.2.-</ecNumber>
    </recommendedName>
</protein>
<dbReference type="AlphaFoldDB" id="A0AAW1S5V5"/>
<dbReference type="InterPro" id="IPR000863">
    <property type="entry name" value="Sulfotransferase_dom"/>
</dbReference>